<organism evidence="2 3">
    <name type="scientific">Tangfeifania diversioriginum</name>
    <dbReference type="NCBI Taxonomy" id="1168035"/>
    <lineage>
        <taxon>Bacteria</taxon>
        <taxon>Pseudomonadati</taxon>
        <taxon>Bacteroidota</taxon>
        <taxon>Bacteroidia</taxon>
        <taxon>Marinilabiliales</taxon>
        <taxon>Prolixibacteraceae</taxon>
        <taxon>Tangfeifania</taxon>
    </lineage>
</organism>
<feature type="region of interest" description="Disordered" evidence="1">
    <location>
        <begin position="247"/>
        <end position="270"/>
    </location>
</feature>
<dbReference type="EMBL" id="FQZE01000003">
    <property type="protein sequence ID" value="SHI57404.1"/>
    <property type="molecule type" value="Genomic_DNA"/>
</dbReference>
<dbReference type="PROSITE" id="PS51257">
    <property type="entry name" value="PROKAR_LIPOPROTEIN"/>
    <property type="match status" value="1"/>
</dbReference>
<evidence type="ECO:0000313" key="3">
    <source>
        <dbReference type="Proteomes" id="UP000184050"/>
    </source>
</evidence>
<gene>
    <name evidence="2" type="ORF">SAMN05444280_103179</name>
</gene>
<proteinExistence type="predicted"/>
<dbReference type="AlphaFoldDB" id="A0A1M6C9G3"/>
<keyword evidence="3" id="KW-1185">Reference proteome</keyword>
<dbReference type="Proteomes" id="UP000184050">
    <property type="component" value="Unassembled WGS sequence"/>
</dbReference>
<dbReference type="STRING" id="1168035.SAMN05444280_103179"/>
<sequence>MKNIAIYFLIILIFQGCNYSESNSRKNSNQVINNTDDLINKNKNKILFLNFWSGINENEFESIKDLETKNGNLKNGDFILMLPEGNSSFKEVPFAVIRKDKSILLQYNDDHWVNRKDIDILETEDYVWGSQAKTQGRFYEEIENYLINTFDEKYERIEHESNVWKTKINDENYKTITLEVKYWYYANNAKTREPYGEHIFANGGKLRFEPDDRKKRDKVASGEFQIIYEMLDTYLDRERLREKNAEQYKQEKIKQENETKDKINENKSKL</sequence>
<name>A0A1M6C9G3_9BACT</name>
<evidence type="ECO:0000313" key="2">
    <source>
        <dbReference type="EMBL" id="SHI57404.1"/>
    </source>
</evidence>
<dbReference type="RefSeq" id="WP_073165464.1">
    <property type="nucleotide sequence ID" value="NZ_FQZE01000003.1"/>
</dbReference>
<evidence type="ECO:0008006" key="4">
    <source>
        <dbReference type="Google" id="ProtNLM"/>
    </source>
</evidence>
<accession>A0A1M6C9G3</accession>
<evidence type="ECO:0000256" key="1">
    <source>
        <dbReference type="SAM" id="MobiDB-lite"/>
    </source>
</evidence>
<protein>
    <recommendedName>
        <fullName evidence="4">Lipoprotein</fullName>
    </recommendedName>
</protein>
<reference evidence="2 3" key="1">
    <citation type="submission" date="2016-11" db="EMBL/GenBank/DDBJ databases">
        <authorList>
            <person name="Jaros S."/>
            <person name="Januszkiewicz K."/>
            <person name="Wedrychowicz H."/>
        </authorList>
    </citation>
    <scope>NUCLEOTIDE SEQUENCE [LARGE SCALE GENOMIC DNA]</scope>
    <source>
        <strain evidence="2 3">DSM 27063</strain>
    </source>
</reference>